<dbReference type="Proteomes" id="UP001303046">
    <property type="component" value="Unassembled WGS sequence"/>
</dbReference>
<protein>
    <submittedName>
        <fullName evidence="1">Uncharacterized protein</fullName>
    </submittedName>
</protein>
<dbReference type="EMBL" id="JAVFWL010000004">
    <property type="protein sequence ID" value="KAK6751504.1"/>
    <property type="molecule type" value="Genomic_DNA"/>
</dbReference>
<name>A0ABR1DM18_NECAM</name>
<keyword evidence="2" id="KW-1185">Reference proteome</keyword>
<reference evidence="1 2" key="1">
    <citation type="submission" date="2023-08" db="EMBL/GenBank/DDBJ databases">
        <title>A Necator americanus chromosomal reference genome.</title>
        <authorList>
            <person name="Ilik V."/>
            <person name="Petrzelkova K.J."/>
            <person name="Pardy F."/>
            <person name="Fuh T."/>
            <person name="Niatou-Singa F.S."/>
            <person name="Gouil Q."/>
            <person name="Baker L."/>
            <person name="Ritchie M.E."/>
            <person name="Jex A.R."/>
            <person name="Gazzola D."/>
            <person name="Li H."/>
            <person name="Toshio Fujiwara R."/>
            <person name="Zhan B."/>
            <person name="Aroian R.V."/>
            <person name="Pafco B."/>
            <person name="Schwarz E.M."/>
        </authorList>
    </citation>
    <scope>NUCLEOTIDE SEQUENCE [LARGE SCALE GENOMIC DNA]</scope>
    <source>
        <strain evidence="1 2">Aroian</strain>
        <tissue evidence="1">Whole animal</tissue>
    </source>
</reference>
<gene>
    <name evidence="1" type="primary">Necator_chrIV.g16399</name>
    <name evidence="1" type="ORF">RB195_003103</name>
</gene>
<accession>A0ABR1DM18</accession>
<proteinExistence type="predicted"/>
<sequence>MERMDSSFEELGRLRFKVVGNPELDFFAGCELSLGQGVLHRSEQMVIGWCQVWAVWRMRQDFPAQFLNFFQSDFRDMRTSVVVEEFCRRRFDTLTTQCLIHAVQVIFVHVRRNCLTRIQNFKVHQTFAVPPNTEHHLFAVYIGVGFGVPPASNHCLRVALSKEIHLSSDVTTESKKPLFLERRRRVPAIATRAALFASLSWCGTHFPHLFVLPIASKCSWMVEFEQPKCVASSRVVWRGSNSTTDFNTWSSKT</sequence>
<comment type="caution">
    <text evidence="1">The sequence shown here is derived from an EMBL/GenBank/DDBJ whole genome shotgun (WGS) entry which is preliminary data.</text>
</comment>
<evidence type="ECO:0000313" key="1">
    <source>
        <dbReference type="EMBL" id="KAK6751504.1"/>
    </source>
</evidence>
<organism evidence="1 2">
    <name type="scientific">Necator americanus</name>
    <name type="common">Human hookworm</name>
    <dbReference type="NCBI Taxonomy" id="51031"/>
    <lineage>
        <taxon>Eukaryota</taxon>
        <taxon>Metazoa</taxon>
        <taxon>Ecdysozoa</taxon>
        <taxon>Nematoda</taxon>
        <taxon>Chromadorea</taxon>
        <taxon>Rhabditida</taxon>
        <taxon>Rhabditina</taxon>
        <taxon>Rhabditomorpha</taxon>
        <taxon>Strongyloidea</taxon>
        <taxon>Ancylostomatidae</taxon>
        <taxon>Bunostominae</taxon>
        <taxon>Necator</taxon>
    </lineage>
</organism>
<evidence type="ECO:0000313" key="2">
    <source>
        <dbReference type="Proteomes" id="UP001303046"/>
    </source>
</evidence>